<dbReference type="SFLD" id="SFLDG01138">
    <property type="entry name" value="C1.6.2:_Deoxy-d-mannose-octulo"/>
    <property type="match status" value="1"/>
</dbReference>
<dbReference type="Pfam" id="PF02348">
    <property type="entry name" value="CTP_transf_3"/>
    <property type="match status" value="1"/>
</dbReference>
<proteinExistence type="inferred from homology"/>
<dbReference type="CDD" id="cd02513">
    <property type="entry name" value="CMP-NeuAc_Synthase"/>
    <property type="match status" value="1"/>
</dbReference>
<dbReference type="InterPro" id="IPR036412">
    <property type="entry name" value="HAD-like_sf"/>
</dbReference>
<dbReference type="Gene3D" id="3.90.550.10">
    <property type="entry name" value="Spore Coat Polysaccharide Biosynthesis Protein SpsA, Chain A"/>
    <property type="match status" value="1"/>
</dbReference>
<gene>
    <name evidence="12" type="primary">LOC100378406</name>
</gene>
<reference evidence="12" key="1">
    <citation type="submission" date="2025-08" db="UniProtKB">
        <authorList>
            <consortium name="RefSeq"/>
        </authorList>
    </citation>
    <scope>IDENTIFICATION</scope>
    <source>
        <tissue evidence="12">Testes</tissue>
    </source>
</reference>
<evidence type="ECO:0000256" key="7">
    <source>
        <dbReference type="ARBA" id="ARBA00012491"/>
    </source>
</evidence>
<dbReference type="Gene3D" id="3.40.50.1000">
    <property type="entry name" value="HAD superfamily/HAD-like"/>
    <property type="match status" value="1"/>
</dbReference>
<evidence type="ECO:0000256" key="10">
    <source>
        <dbReference type="ARBA" id="ARBA00022842"/>
    </source>
</evidence>
<dbReference type="PANTHER" id="PTHR21485:SF3">
    <property type="entry name" value="N-ACYLNEURAMINATE CYTIDYLYLTRANSFERASE"/>
    <property type="match status" value="1"/>
</dbReference>
<keyword evidence="8" id="KW-0479">Metal-binding</keyword>
<evidence type="ECO:0000256" key="1">
    <source>
        <dbReference type="ARBA" id="ARBA00001862"/>
    </source>
</evidence>
<evidence type="ECO:0000256" key="4">
    <source>
        <dbReference type="ARBA" id="ARBA00005893"/>
    </source>
</evidence>
<dbReference type="InterPro" id="IPR050793">
    <property type="entry name" value="CMP-NeuNAc_synthase"/>
</dbReference>
<accession>A0ABM0GJG5</accession>
<dbReference type="SUPFAM" id="SSF53448">
    <property type="entry name" value="Nucleotide-diphospho-sugar transferases"/>
    <property type="match status" value="1"/>
</dbReference>
<dbReference type="InterPro" id="IPR023214">
    <property type="entry name" value="HAD_sf"/>
</dbReference>
<organism evidence="11 12">
    <name type="scientific">Saccoglossus kowalevskii</name>
    <name type="common">Acorn worm</name>
    <dbReference type="NCBI Taxonomy" id="10224"/>
    <lineage>
        <taxon>Eukaryota</taxon>
        <taxon>Metazoa</taxon>
        <taxon>Hemichordata</taxon>
        <taxon>Enteropneusta</taxon>
        <taxon>Harrimaniidae</taxon>
        <taxon>Saccoglossus</taxon>
    </lineage>
</organism>
<dbReference type="SUPFAM" id="SSF56784">
    <property type="entry name" value="HAD-like"/>
    <property type="match status" value="1"/>
</dbReference>
<keyword evidence="10" id="KW-0460">Magnesium</keyword>
<sequence length="399" mass="45615">MNGVILQPKMRKDKRHFAAVIPARGGSKGIRLKNIKLLCGQPLLSWVLRAIIDSNEFDSIWVSTENADIARVAAEWGAQVHHRSPEAAQDNTLAVDTMTEFAEHHPEVDILAMIQCTSPLLHPWMLHEPVKMIREHKYDSVFAVSRRHLFRWKEIQKPGELTVPENLNPSYRPNRQAWPGELYENGQFYMFTRELLDKRLFQGGKVSYYELPEASSVDIDTDLDWSIVEQRVTKFGYFGLEKKKNVKLVVFDVDGVITDDEIHISDKGEEFCSYHRSDLEGIKLLKKAGIEVRLLTENSNAPSVRLISEKIECMLEIGVKNKVELLTKWVEELNLDWQQVTYMGNDETDIPAMRKSGLGAAPADAQTETRYAARFIATNRGGRGAVRQFCDYILRLSEK</sequence>
<dbReference type="GeneID" id="100378406"/>
<comment type="subunit">
    <text evidence="6">Homotetramer.</text>
</comment>
<comment type="similarity">
    <text evidence="5">Belongs to the CMP-NeuNAc synthase family.</text>
</comment>
<name>A0ABM0GJG5_SACKO</name>
<evidence type="ECO:0000256" key="3">
    <source>
        <dbReference type="ARBA" id="ARBA00005141"/>
    </source>
</evidence>
<dbReference type="Proteomes" id="UP000694865">
    <property type="component" value="Unplaced"/>
</dbReference>
<dbReference type="Pfam" id="PF08282">
    <property type="entry name" value="Hydrolase_3"/>
    <property type="match status" value="1"/>
</dbReference>
<dbReference type="InterPro" id="IPR029044">
    <property type="entry name" value="Nucleotide-diphossugar_trans"/>
</dbReference>
<comment type="similarity">
    <text evidence="4">Belongs to the KdsC family.</text>
</comment>
<comment type="catalytic activity">
    <reaction evidence="1">
        <text>an N-acylneuraminate + CTP = a CMP-N-acyl-beta-neuraminate + diphosphate</text>
        <dbReference type="Rhea" id="RHEA:11344"/>
        <dbReference type="ChEBI" id="CHEBI:33019"/>
        <dbReference type="ChEBI" id="CHEBI:37563"/>
        <dbReference type="ChEBI" id="CHEBI:60073"/>
        <dbReference type="ChEBI" id="CHEBI:68671"/>
        <dbReference type="EC" id="2.7.7.43"/>
    </reaction>
</comment>
<keyword evidence="11" id="KW-1185">Reference proteome</keyword>
<comment type="pathway">
    <text evidence="3">Amino-sugar metabolism; N-acetylneuraminate metabolism.</text>
</comment>
<dbReference type="InterPro" id="IPR003329">
    <property type="entry name" value="Cytidylyl_trans"/>
</dbReference>
<evidence type="ECO:0000313" key="11">
    <source>
        <dbReference type="Proteomes" id="UP000694865"/>
    </source>
</evidence>
<dbReference type="RefSeq" id="XP_002731200.1">
    <property type="nucleotide sequence ID" value="XM_002731154.2"/>
</dbReference>
<dbReference type="EC" id="2.7.7.43" evidence="7"/>
<keyword evidence="9" id="KW-0378">Hydrolase</keyword>
<evidence type="ECO:0000256" key="8">
    <source>
        <dbReference type="ARBA" id="ARBA00022723"/>
    </source>
</evidence>
<evidence type="ECO:0000313" key="12">
    <source>
        <dbReference type="RefSeq" id="XP_002731200.1"/>
    </source>
</evidence>
<evidence type="ECO:0000256" key="5">
    <source>
        <dbReference type="ARBA" id="ARBA00010726"/>
    </source>
</evidence>
<evidence type="ECO:0000256" key="9">
    <source>
        <dbReference type="ARBA" id="ARBA00022801"/>
    </source>
</evidence>
<evidence type="ECO:0000256" key="6">
    <source>
        <dbReference type="ARBA" id="ARBA00011881"/>
    </source>
</evidence>
<dbReference type="SFLD" id="SFLDG01136">
    <property type="entry name" value="C1.6:_Phosphoserine_Phosphatas"/>
    <property type="match status" value="1"/>
</dbReference>
<comment type="cofactor">
    <cofactor evidence="2">
        <name>Mg(2+)</name>
        <dbReference type="ChEBI" id="CHEBI:18420"/>
    </cofactor>
</comment>
<dbReference type="InterPro" id="IPR010023">
    <property type="entry name" value="KdsC_fam"/>
</dbReference>
<evidence type="ECO:0000256" key="2">
    <source>
        <dbReference type="ARBA" id="ARBA00001946"/>
    </source>
</evidence>
<dbReference type="PANTHER" id="PTHR21485">
    <property type="entry name" value="HAD SUPERFAMILY MEMBERS CMAS AND KDSC"/>
    <property type="match status" value="1"/>
</dbReference>
<dbReference type="SFLD" id="SFLDS00003">
    <property type="entry name" value="Haloacid_Dehalogenase"/>
    <property type="match status" value="1"/>
</dbReference>
<protein>
    <recommendedName>
        <fullName evidence="7">N-acylneuraminate cytidylyltransferase</fullName>
        <ecNumber evidence="7">2.7.7.43</ecNumber>
    </recommendedName>
</protein>